<sequence>MHWSYEKDVELADRNAQLVAAQRKLQQARDELRQYQIVLQSITVTTADTVLILLTETQQASHDLRDAFEKSLKIRGRKESENASLLMLLTSQDSRCSTACESLVERTKQWTADAQKSTLDIEIQKVTTSTAAGWCRVSCGVVMSESKVELNTTDRCLIPTEPPRFTAQIL</sequence>
<name>A0A0L0FQU8_9EUKA</name>
<evidence type="ECO:0000313" key="2">
    <source>
        <dbReference type="EMBL" id="KNC79177.1"/>
    </source>
</evidence>
<proteinExistence type="predicted"/>
<dbReference type="Proteomes" id="UP000054560">
    <property type="component" value="Unassembled WGS sequence"/>
</dbReference>
<evidence type="ECO:0000313" key="3">
    <source>
        <dbReference type="Proteomes" id="UP000054560"/>
    </source>
</evidence>
<accession>A0A0L0FQU8</accession>
<keyword evidence="3" id="KW-1185">Reference proteome</keyword>
<keyword evidence="1" id="KW-0175">Coiled coil</keyword>
<gene>
    <name evidence="2" type="ORF">SARC_08412</name>
</gene>
<reference evidence="2 3" key="1">
    <citation type="submission" date="2011-02" db="EMBL/GenBank/DDBJ databases">
        <title>The Genome Sequence of Sphaeroforma arctica JP610.</title>
        <authorList>
            <consortium name="The Broad Institute Genome Sequencing Platform"/>
            <person name="Russ C."/>
            <person name="Cuomo C."/>
            <person name="Young S.K."/>
            <person name="Zeng Q."/>
            <person name="Gargeya S."/>
            <person name="Alvarado L."/>
            <person name="Berlin A."/>
            <person name="Chapman S.B."/>
            <person name="Chen Z."/>
            <person name="Freedman E."/>
            <person name="Gellesch M."/>
            <person name="Goldberg J."/>
            <person name="Griggs A."/>
            <person name="Gujja S."/>
            <person name="Heilman E."/>
            <person name="Heiman D."/>
            <person name="Howarth C."/>
            <person name="Mehta T."/>
            <person name="Neiman D."/>
            <person name="Pearson M."/>
            <person name="Roberts A."/>
            <person name="Saif S."/>
            <person name="Shea T."/>
            <person name="Shenoy N."/>
            <person name="Sisk P."/>
            <person name="Stolte C."/>
            <person name="Sykes S."/>
            <person name="White J."/>
            <person name="Yandava C."/>
            <person name="Burger G."/>
            <person name="Gray M.W."/>
            <person name="Holland P.W.H."/>
            <person name="King N."/>
            <person name="Lang F.B.F."/>
            <person name="Roger A.J."/>
            <person name="Ruiz-Trillo I."/>
            <person name="Haas B."/>
            <person name="Nusbaum C."/>
            <person name="Birren B."/>
        </authorList>
    </citation>
    <scope>NUCLEOTIDE SEQUENCE [LARGE SCALE GENOMIC DNA]</scope>
    <source>
        <strain evidence="2 3">JP610</strain>
    </source>
</reference>
<protein>
    <submittedName>
        <fullName evidence="2">Uncharacterized protein</fullName>
    </submittedName>
</protein>
<feature type="coiled-coil region" evidence="1">
    <location>
        <begin position="11"/>
        <end position="45"/>
    </location>
</feature>
<organism evidence="2 3">
    <name type="scientific">Sphaeroforma arctica JP610</name>
    <dbReference type="NCBI Taxonomy" id="667725"/>
    <lineage>
        <taxon>Eukaryota</taxon>
        <taxon>Ichthyosporea</taxon>
        <taxon>Ichthyophonida</taxon>
        <taxon>Sphaeroforma</taxon>
    </lineage>
</organism>
<dbReference type="RefSeq" id="XP_014153079.1">
    <property type="nucleotide sequence ID" value="XM_014297604.1"/>
</dbReference>
<evidence type="ECO:0000256" key="1">
    <source>
        <dbReference type="SAM" id="Coils"/>
    </source>
</evidence>
<dbReference type="AlphaFoldDB" id="A0A0L0FQU8"/>
<dbReference type="EMBL" id="KQ242351">
    <property type="protein sequence ID" value="KNC79177.1"/>
    <property type="molecule type" value="Genomic_DNA"/>
</dbReference>
<dbReference type="GeneID" id="25908916"/>